<organism evidence="3 4">
    <name type="scientific">Aplysia californica</name>
    <name type="common">California sea hare</name>
    <dbReference type="NCBI Taxonomy" id="6500"/>
    <lineage>
        <taxon>Eukaryota</taxon>
        <taxon>Metazoa</taxon>
        <taxon>Spiralia</taxon>
        <taxon>Lophotrochozoa</taxon>
        <taxon>Mollusca</taxon>
        <taxon>Gastropoda</taxon>
        <taxon>Heterobranchia</taxon>
        <taxon>Euthyneura</taxon>
        <taxon>Tectipleura</taxon>
        <taxon>Aplysiida</taxon>
        <taxon>Aplysioidea</taxon>
        <taxon>Aplysiidae</taxon>
        <taxon>Aplysia</taxon>
    </lineage>
</organism>
<evidence type="ECO:0000256" key="2">
    <source>
        <dbReference type="SAM" id="MobiDB-lite"/>
    </source>
</evidence>
<dbReference type="Pfam" id="PF01535">
    <property type="entry name" value="PPR"/>
    <property type="match status" value="1"/>
</dbReference>
<gene>
    <name evidence="4" type="primary">LOC101858622</name>
</gene>
<evidence type="ECO:0000313" key="3">
    <source>
        <dbReference type="Proteomes" id="UP000694888"/>
    </source>
</evidence>
<accession>A0ABM0JKM7</accession>
<dbReference type="PROSITE" id="PS51375">
    <property type="entry name" value="PPR"/>
    <property type="match status" value="2"/>
</dbReference>
<evidence type="ECO:0000256" key="1">
    <source>
        <dbReference type="PROSITE-ProRule" id="PRU00708"/>
    </source>
</evidence>
<reference evidence="4" key="1">
    <citation type="submission" date="2025-08" db="UniProtKB">
        <authorList>
            <consortium name="RefSeq"/>
        </authorList>
    </citation>
    <scope>IDENTIFICATION</scope>
</reference>
<dbReference type="Pfam" id="PF12854">
    <property type="entry name" value="PPR_1"/>
    <property type="match status" value="1"/>
</dbReference>
<feature type="repeat" description="PPR" evidence="1">
    <location>
        <begin position="196"/>
        <end position="230"/>
    </location>
</feature>
<feature type="repeat" description="PPR" evidence="1">
    <location>
        <begin position="161"/>
        <end position="195"/>
    </location>
</feature>
<sequence length="1064" mass="117905">MAALIRYGLRSPRNLGRAVLCPFMSKGSYNGALSCTVPRFLATAAQKKDQIVTDIHRRLDYNRGVSSDLFNSLYTTLRNYETLSEQDAALLLYICSTGPFDAPTERRLQLTEEVWSRLEELGVEPSTKLYNMKLKAFGGNSKRFEPLEELTHMKSLGLNPDKVTYGLLVEGFCQNGDIAGAHLVLEAMKEARLLLGVNIFNSFITGHFKAGSPEDALGVIDLLKSRGLSPSADTFLRFAEHYAEEGDLSSVQKYISDADEQGTPLSHIMLLDLYKMFVSSGHSTQAQEFLGLISGRGVFRNNSLQKSCQLIAEGYAQEGMQLYMMMPKVEDFKAAVHAGSFLLKAMVINGYSAESVMEMADNLVEFNPGSLAHRNALLYAYKADRADLAVQLIELMLSKNHTLKVPHFIPAVCYYRNQGDAAGAYKVTSMLMDLDASDAIDDTVEQLLNCFYPALLELGQSREDILNNTKGKEKTWRSIFFLRDLQKEGAEEALKNAEGKDLDPDVFKYYNFSSIITQRLPQEWAQCVDVLEFLAKIPGIDKGLVLSKNEAVVRQLLFHGDQEILAKGLTTMKDKNLRLRQRFLQIKSLTGMPEEIQMKVKGLCVAPQTAPRSRYLSAGELEGMTKEAVEEYQKQHPDRFLPQSVLLNKAMAQGNLEESKLKLREMQACGFTLSLIQTLKIVSWFTQMGDVEYATLYFNELKNLTGTSYRCTIPLNIAVLQLKNGNVQGAVDMIQEANQSTFTMDERGGVQRRSVIMAMFQNAPSLNDARTVHEALLKAGGLVPESETMLVHTHYVKKVLEGAGDAELMSRLVDLHKDHHVFPCLEQVLTRLITNQDVEKLKLAMDLGISVQGNSLLHHRLAASFVQAGMPSKAITVLQTPGLRISQNQLLASCQYFIKFKQIQNLESLVDIAKHFPVSRAIMLKQLIIGYVAADDMTKALDVLQTFNEEFITPHKATLSLLVNALKTRNMDIPDTLESFLSNTSSTSTSNIVGEEESSSSSSDEGESSSSSSDSDRETEIPGSSSPSKSQGSSAQKSAEGTESGKPESNSNPLTTPKDKNPSL</sequence>
<feature type="compositionally biased region" description="Low complexity" evidence="2">
    <location>
        <begin position="1022"/>
        <end position="1039"/>
    </location>
</feature>
<evidence type="ECO:0000313" key="4">
    <source>
        <dbReference type="RefSeq" id="XP_005095925.3"/>
    </source>
</evidence>
<dbReference type="RefSeq" id="XP_005095925.3">
    <property type="nucleotide sequence ID" value="XM_005095868.3"/>
</dbReference>
<protein>
    <submittedName>
        <fullName evidence="4">Leucine-rich PPR motif-containing protein, mitochondrial</fullName>
    </submittedName>
</protein>
<feature type="compositionally biased region" description="Low complexity" evidence="2">
    <location>
        <begin position="982"/>
        <end position="991"/>
    </location>
</feature>
<feature type="region of interest" description="Disordered" evidence="2">
    <location>
        <begin position="980"/>
        <end position="1064"/>
    </location>
</feature>
<dbReference type="PANTHER" id="PTHR46669">
    <property type="entry name" value="LEUCINE-RICH PPR MOTIF-CONTAINING PROTEIN, MITOCHONDRIAL"/>
    <property type="match status" value="1"/>
</dbReference>
<dbReference type="InterPro" id="IPR033490">
    <property type="entry name" value="LRP130"/>
</dbReference>
<keyword evidence="3" id="KW-1185">Reference proteome</keyword>
<dbReference type="GeneID" id="101858622"/>
<dbReference type="Gene3D" id="1.25.40.10">
    <property type="entry name" value="Tetratricopeptide repeat domain"/>
    <property type="match status" value="1"/>
</dbReference>
<dbReference type="InterPro" id="IPR002885">
    <property type="entry name" value="PPR_rpt"/>
</dbReference>
<dbReference type="NCBIfam" id="TIGR00756">
    <property type="entry name" value="PPR"/>
    <property type="match status" value="1"/>
</dbReference>
<dbReference type="Proteomes" id="UP000694888">
    <property type="component" value="Unplaced"/>
</dbReference>
<proteinExistence type="predicted"/>
<dbReference type="InterPro" id="IPR011990">
    <property type="entry name" value="TPR-like_helical_dom_sf"/>
</dbReference>
<dbReference type="PANTHER" id="PTHR46669:SF1">
    <property type="entry name" value="LEUCINE-RICH PPR MOTIF-CONTAINING PROTEIN, MITOCHONDRIAL"/>
    <property type="match status" value="1"/>
</dbReference>
<feature type="compositionally biased region" description="Low complexity" evidence="2">
    <location>
        <begin position="999"/>
        <end position="1013"/>
    </location>
</feature>
<name>A0ABM0JKM7_APLCA</name>